<gene>
    <name evidence="9" type="ORF">EDD55_109103</name>
</gene>
<organism evidence="9 10">
    <name type="scientific">Varunaivibrio sulfuroxidans</name>
    <dbReference type="NCBI Taxonomy" id="1773489"/>
    <lineage>
        <taxon>Bacteria</taxon>
        <taxon>Pseudomonadati</taxon>
        <taxon>Pseudomonadota</taxon>
        <taxon>Alphaproteobacteria</taxon>
        <taxon>Rhodospirillales</taxon>
        <taxon>Magnetovibrionaceae</taxon>
        <taxon>Varunaivibrio</taxon>
    </lineage>
</organism>
<comment type="pathway">
    <text evidence="2">Carbohydrate acid metabolism; 2-dehydro-3-deoxy-D-gluconate degradation; D-glyceraldehyde 3-phosphate and pyruvate from 2-dehydro-3-deoxy-D-gluconate: step 2/2.</text>
</comment>
<dbReference type="RefSeq" id="WP_132939763.1">
    <property type="nucleotide sequence ID" value="NZ_CP119676.1"/>
</dbReference>
<evidence type="ECO:0000256" key="3">
    <source>
        <dbReference type="ARBA" id="ARBA00006906"/>
    </source>
</evidence>
<dbReference type="OrthoDB" id="9805177at2"/>
<dbReference type="Gene3D" id="3.20.20.70">
    <property type="entry name" value="Aldolase class I"/>
    <property type="match status" value="1"/>
</dbReference>
<evidence type="ECO:0000313" key="9">
    <source>
        <dbReference type="EMBL" id="TCS60942.1"/>
    </source>
</evidence>
<evidence type="ECO:0000256" key="1">
    <source>
        <dbReference type="ARBA" id="ARBA00000654"/>
    </source>
</evidence>
<accession>A0A4R3J6F3</accession>
<dbReference type="Proteomes" id="UP000295304">
    <property type="component" value="Unassembled WGS sequence"/>
</dbReference>
<keyword evidence="6" id="KW-0456">Lyase</keyword>
<dbReference type="PROSITE" id="PS00160">
    <property type="entry name" value="ALDOLASE_KDPG_KHG_2"/>
    <property type="match status" value="1"/>
</dbReference>
<dbReference type="AlphaFoldDB" id="A0A4R3J6F3"/>
<keyword evidence="10" id="KW-1185">Reference proteome</keyword>
<dbReference type="SUPFAM" id="SSF51569">
    <property type="entry name" value="Aldolase"/>
    <property type="match status" value="1"/>
</dbReference>
<dbReference type="PANTHER" id="PTHR30246">
    <property type="entry name" value="2-KETO-3-DEOXY-6-PHOSPHOGLUCONATE ALDOLASE"/>
    <property type="match status" value="1"/>
</dbReference>
<keyword evidence="8" id="KW-0119">Carbohydrate metabolism</keyword>
<comment type="similarity">
    <text evidence="3">Belongs to the KHG/KDPG aldolase family.</text>
</comment>
<keyword evidence="7" id="KW-0704">Schiff base</keyword>
<dbReference type="PANTHER" id="PTHR30246:SF1">
    <property type="entry name" value="2-DEHYDRO-3-DEOXY-6-PHOSPHOGALACTONATE ALDOLASE-RELATED"/>
    <property type="match status" value="1"/>
</dbReference>
<dbReference type="EMBL" id="SLZW01000009">
    <property type="protein sequence ID" value="TCS60942.1"/>
    <property type="molecule type" value="Genomic_DNA"/>
</dbReference>
<dbReference type="CDD" id="cd00452">
    <property type="entry name" value="KDPG_aldolase"/>
    <property type="match status" value="1"/>
</dbReference>
<evidence type="ECO:0000256" key="2">
    <source>
        <dbReference type="ARBA" id="ARBA00004736"/>
    </source>
</evidence>
<protein>
    <recommendedName>
        <fullName evidence="5">2-dehydro-3-deoxy-phosphogluconate aldolase</fullName>
        <ecNumber evidence="5">4.1.2.14</ecNumber>
    </recommendedName>
</protein>
<evidence type="ECO:0000313" key="10">
    <source>
        <dbReference type="Proteomes" id="UP000295304"/>
    </source>
</evidence>
<dbReference type="NCBIfam" id="TIGR01182">
    <property type="entry name" value="eda"/>
    <property type="match status" value="1"/>
</dbReference>
<name>A0A4R3J6F3_9PROT</name>
<dbReference type="Pfam" id="PF01081">
    <property type="entry name" value="Aldolase"/>
    <property type="match status" value="1"/>
</dbReference>
<evidence type="ECO:0000256" key="6">
    <source>
        <dbReference type="ARBA" id="ARBA00023239"/>
    </source>
</evidence>
<comment type="caution">
    <text evidence="9">The sequence shown here is derived from an EMBL/GenBank/DDBJ whole genome shotgun (WGS) entry which is preliminary data.</text>
</comment>
<dbReference type="EC" id="4.1.2.14" evidence="5"/>
<evidence type="ECO:0000256" key="7">
    <source>
        <dbReference type="ARBA" id="ARBA00023270"/>
    </source>
</evidence>
<dbReference type="PROSITE" id="PS00159">
    <property type="entry name" value="ALDOLASE_KDPG_KHG_1"/>
    <property type="match status" value="1"/>
</dbReference>
<evidence type="ECO:0000256" key="5">
    <source>
        <dbReference type="ARBA" id="ARBA00013063"/>
    </source>
</evidence>
<evidence type="ECO:0000256" key="4">
    <source>
        <dbReference type="ARBA" id="ARBA00011233"/>
    </source>
</evidence>
<dbReference type="InterPro" id="IPR031338">
    <property type="entry name" value="KDPG/KHG_AS_2"/>
</dbReference>
<reference evidence="9 10" key="1">
    <citation type="submission" date="2019-03" db="EMBL/GenBank/DDBJ databases">
        <title>Genomic Encyclopedia of Type Strains, Phase IV (KMG-IV): sequencing the most valuable type-strain genomes for metagenomic binning, comparative biology and taxonomic classification.</title>
        <authorList>
            <person name="Goeker M."/>
        </authorList>
    </citation>
    <scope>NUCLEOTIDE SEQUENCE [LARGE SCALE GENOMIC DNA]</scope>
    <source>
        <strain evidence="9 10">DSM 101688</strain>
    </source>
</reference>
<dbReference type="InterPro" id="IPR013785">
    <property type="entry name" value="Aldolase_TIM"/>
</dbReference>
<dbReference type="InterPro" id="IPR000887">
    <property type="entry name" value="Aldlse_KDPG_KHG"/>
</dbReference>
<comment type="catalytic activity">
    <reaction evidence="1">
        <text>2-dehydro-3-deoxy-6-phospho-D-gluconate = D-glyceraldehyde 3-phosphate + pyruvate</text>
        <dbReference type="Rhea" id="RHEA:17089"/>
        <dbReference type="ChEBI" id="CHEBI:15361"/>
        <dbReference type="ChEBI" id="CHEBI:57569"/>
        <dbReference type="ChEBI" id="CHEBI:59776"/>
        <dbReference type="EC" id="4.1.2.14"/>
    </reaction>
</comment>
<evidence type="ECO:0000256" key="8">
    <source>
        <dbReference type="ARBA" id="ARBA00023277"/>
    </source>
</evidence>
<sequence length="206" mass="21391">MTDWNTLLDGVRVIPVLIVDRLEDAAPLAETLFGAGLGTLEVTLRTPCATDAIAAMTRAAPEARIGAGTILHTAQWDAVKKAGACFGVSPGHTETLLNAAEAAELPYLAGAQTVSEIMALGERGLKLLKFFPAARIGGPGMLKTLASVLPDIAFCPTGGITAENVADYLALPNVACVGGTWIAPPELVNTQNWPEIAKRARHAAGL</sequence>
<dbReference type="InterPro" id="IPR031337">
    <property type="entry name" value="KDPG/KHG_AS_1"/>
</dbReference>
<comment type="subunit">
    <text evidence="4">Homotrimer.</text>
</comment>
<dbReference type="GO" id="GO:0008675">
    <property type="term" value="F:2-dehydro-3-deoxy-phosphogluconate aldolase activity"/>
    <property type="evidence" value="ECO:0007669"/>
    <property type="project" value="UniProtKB-EC"/>
</dbReference>
<proteinExistence type="inferred from homology"/>